<organism evidence="2 3">
    <name type="scientific">Mycena rosella</name>
    <name type="common">Pink bonnet</name>
    <name type="synonym">Agaricus rosellus</name>
    <dbReference type="NCBI Taxonomy" id="1033263"/>
    <lineage>
        <taxon>Eukaryota</taxon>
        <taxon>Fungi</taxon>
        <taxon>Dikarya</taxon>
        <taxon>Basidiomycota</taxon>
        <taxon>Agaricomycotina</taxon>
        <taxon>Agaricomycetes</taxon>
        <taxon>Agaricomycetidae</taxon>
        <taxon>Agaricales</taxon>
        <taxon>Marasmiineae</taxon>
        <taxon>Mycenaceae</taxon>
        <taxon>Mycena</taxon>
    </lineage>
</organism>
<dbReference type="AlphaFoldDB" id="A0AAD7H0M6"/>
<evidence type="ECO:0000313" key="2">
    <source>
        <dbReference type="EMBL" id="KAJ7709526.1"/>
    </source>
</evidence>
<accession>A0AAD7H0M6</accession>
<feature type="chain" id="PRO_5042079710" evidence="1">
    <location>
        <begin position="19"/>
        <end position="197"/>
    </location>
</feature>
<gene>
    <name evidence="2" type="ORF">B0H17DRAFT_1190731</name>
</gene>
<keyword evidence="3" id="KW-1185">Reference proteome</keyword>
<dbReference type="EMBL" id="JARKIE010000002">
    <property type="protein sequence ID" value="KAJ7709526.1"/>
    <property type="molecule type" value="Genomic_DNA"/>
</dbReference>
<evidence type="ECO:0000313" key="3">
    <source>
        <dbReference type="Proteomes" id="UP001221757"/>
    </source>
</evidence>
<protein>
    <submittedName>
        <fullName evidence="2">Uncharacterized protein</fullName>
    </submittedName>
</protein>
<feature type="signal peptide" evidence="1">
    <location>
        <begin position="1"/>
        <end position="18"/>
    </location>
</feature>
<comment type="caution">
    <text evidence="2">The sequence shown here is derived from an EMBL/GenBank/DDBJ whole genome shotgun (WGS) entry which is preliminary data.</text>
</comment>
<sequence>MLASFSLISATLAVFVSAMPSSMGEISARGPFCAAGSFYNTSATACTLCPPGNTCNGNQSPQPCDYGRYQPLPGQTTCLQTPKGFYQPQRGQATFLPCYLGSYQPNAGQAFCYGAPNGRFQGVIGQPGVCGACCGWATNSSSTNFNTNVYQCQAPTPFSGRASGSGCASSYQGCTPVATCAQTFNGTAWNCPDQTFY</sequence>
<proteinExistence type="predicted"/>
<evidence type="ECO:0000256" key="1">
    <source>
        <dbReference type="SAM" id="SignalP"/>
    </source>
</evidence>
<name>A0AAD7H0M6_MYCRO</name>
<reference evidence="2" key="1">
    <citation type="submission" date="2023-03" db="EMBL/GenBank/DDBJ databases">
        <title>Massive genome expansion in bonnet fungi (Mycena s.s.) driven by repeated elements and novel gene families across ecological guilds.</title>
        <authorList>
            <consortium name="Lawrence Berkeley National Laboratory"/>
            <person name="Harder C.B."/>
            <person name="Miyauchi S."/>
            <person name="Viragh M."/>
            <person name="Kuo A."/>
            <person name="Thoen E."/>
            <person name="Andreopoulos B."/>
            <person name="Lu D."/>
            <person name="Skrede I."/>
            <person name="Drula E."/>
            <person name="Henrissat B."/>
            <person name="Morin E."/>
            <person name="Kohler A."/>
            <person name="Barry K."/>
            <person name="LaButti K."/>
            <person name="Morin E."/>
            <person name="Salamov A."/>
            <person name="Lipzen A."/>
            <person name="Mereny Z."/>
            <person name="Hegedus B."/>
            <person name="Baldrian P."/>
            <person name="Stursova M."/>
            <person name="Weitz H."/>
            <person name="Taylor A."/>
            <person name="Grigoriev I.V."/>
            <person name="Nagy L.G."/>
            <person name="Martin F."/>
            <person name="Kauserud H."/>
        </authorList>
    </citation>
    <scope>NUCLEOTIDE SEQUENCE</scope>
    <source>
        <strain evidence="2">CBHHK067</strain>
    </source>
</reference>
<dbReference type="Gene3D" id="2.10.50.10">
    <property type="entry name" value="Tumor Necrosis Factor Receptor, subunit A, domain 2"/>
    <property type="match status" value="1"/>
</dbReference>
<keyword evidence="1" id="KW-0732">Signal</keyword>
<dbReference type="Proteomes" id="UP001221757">
    <property type="component" value="Unassembled WGS sequence"/>
</dbReference>